<proteinExistence type="predicted"/>
<dbReference type="AlphaFoldDB" id="E1JRA7"/>
<dbReference type="EMBL" id="AECZ01000001">
    <property type="protein sequence ID" value="EFL53108.1"/>
    <property type="molecule type" value="Genomic_DNA"/>
</dbReference>
<sequence>MRRGHGPAVYGYGLSWFMRCLRAAEAADATARKDKLLERAGRAVDMRLAAHGKAETFKDHVNDLLREVG</sequence>
<gene>
    <name evidence="1" type="ORF">DesfrDRAFT_0156</name>
</gene>
<organism evidence="1 2">
    <name type="scientific">Solidesulfovibrio fructosivorans JJ]</name>
    <dbReference type="NCBI Taxonomy" id="596151"/>
    <lineage>
        <taxon>Bacteria</taxon>
        <taxon>Pseudomonadati</taxon>
        <taxon>Thermodesulfobacteriota</taxon>
        <taxon>Desulfovibrionia</taxon>
        <taxon>Desulfovibrionales</taxon>
        <taxon>Desulfovibrionaceae</taxon>
        <taxon>Solidesulfovibrio</taxon>
    </lineage>
</organism>
<keyword evidence="2" id="KW-1185">Reference proteome</keyword>
<evidence type="ECO:0000313" key="1">
    <source>
        <dbReference type="EMBL" id="EFL53108.1"/>
    </source>
</evidence>
<comment type="caution">
    <text evidence="1">The sequence shown here is derived from an EMBL/GenBank/DDBJ whole genome shotgun (WGS) entry which is preliminary data.</text>
</comment>
<name>E1JRA7_SOLFR</name>
<accession>E1JRA7</accession>
<dbReference type="STRING" id="596151.DesfrDRAFT_0156"/>
<evidence type="ECO:0000313" key="2">
    <source>
        <dbReference type="Proteomes" id="UP000006250"/>
    </source>
</evidence>
<reference evidence="1 2" key="1">
    <citation type="submission" date="2010-08" db="EMBL/GenBank/DDBJ databases">
        <title>The draft genome of Desulfovibrio fructosovorans JJ.</title>
        <authorList>
            <consortium name="US DOE Joint Genome Institute (JGI-PGF)"/>
            <person name="Lucas S."/>
            <person name="Copeland A."/>
            <person name="Lapidus A."/>
            <person name="Cheng J.-F."/>
            <person name="Bruce D."/>
            <person name="Goodwin L."/>
            <person name="Pitluck S."/>
            <person name="Land M.L."/>
            <person name="Hauser L."/>
            <person name="Chang Y.-J."/>
            <person name="Jeffries C."/>
            <person name="Wall J.D."/>
            <person name="Stahl D.A."/>
            <person name="Arkin A.P."/>
            <person name="Dehal P."/>
            <person name="Stolyar S.M."/>
            <person name="Hazen T.C."/>
            <person name="Woyke T.J."/>
        </authorList>
    </citation>
    <scope>NUCLEOTIDE SEQUENCE [LARGE SCALE GENOMIC DNA]</scope>
    <source>
        <strain evidence="1 2">JJ</strain>
    </source>
</reference>
<dbReference type="Proteomes" id="UP000006250">
    <property type="component" value="Unassembled WGS sequence"/>
</dbReference>
<protein>
    <submittedName>
        <fullName evidence="1">Uncharacterized protein</fullName>
    </submittedName>
</protein>